<reference evidence="5 6" key="1">
    <citation type="journal article" date="2011" name="J. Bacteriol.">
        <title>Genome sequence of Salinisphaera shabanensis, a gammaproteobacterium from the harsh, variable environment of the brine-seawater interface of the Shaban Deep in the Red Sea.</title>
        <authorList>
            <person name="Antunes A."/>
            <person name="Alam I."/>
            <person name="Bajic V.B."/>
            <person name="Stingl U."/>
        </authorList>
    </citation>
    <scope>NUCLEOTIDE SEQUENCE [LARGE SCALE GENOMIC DNA]</scope>
    <source>
        <strain evidence="5 6">E1L3A</strain>
    </source>
</reference>
<dbReference type="STRING" id="1033802.SSPSH_003012"/>
<dbReference type="InterPro" id="IPR036388">
    <property type="entry name" value="WH-like_DNA-bd_sf"/>
</dbReference>
<keyword evidence="3" id="KW-0804">Transcription</keyword>
<keyword evidence="2" id="KW-0238">DNA-binding</keyword>
<dbReference type="PANTHER" id="PTHR44688">
    <property type="entry name" value="DNA-BINDING TRANSCRIPTIONAL ACTIVATOR DEVR_DOSR"/>
    <property type="match status" value="1"/>
</dbReference>
<reference evidence="5 6" key="2">
    <citation type="journal article" date="2013" name="PLoS ONE">
        <title>INDIGO - INtegrated Data Warehouse of MIcrobial GenOmes with Examples from the Red Sea Extremophiles.</title>
        <authorList>
            <person name="Alam I."/>
            <person name="Antunes A."/>
            <person name="Kamau A.A."/>
            <person name="Ba Alawi W."/>
            <person name="Kalkatawi M."/>
            <person name="Stingl U."/>
            <person name="Bajic V.B."/>
        </authorList>
    </citation>
    <scope>NUCLEOTIDE SEQUENCE [LARGE SCALE GENOMIC DNA]</scope>
    <source>
        <strain evidence="5 6">E1L3A</strain>
    </source>
</reference>
<dbReference type="GO" id="GO:0006355">
    <property type="term" value="P:regulation of DNA-templated transcription"/>
    <property type="evidence" value="ECO:0007669"/>
    <property type="project" value="InterPro"/>
</dbReference>
<evidence type="ECO:0000256" key="2">
    <source>
        <dbReference type="ARBA" id="ARBA00023125"/>
    </source>
</evidence>
<protein>
    <submittedName>
        <fullName evidence="5">Two component system DNA binding response regulator protein</fullName>
    </submittedName>
</protein>
<comment type="caution">
    <text evidence="5">The sequence shown here is derived from an EMBL/GenBank/DDBJ whole genome shotgun (WGS) entry which is preliminary data.</text>
</comment>
<dbReference type="Gene3D" id="1.10.10.10">
    <property type="entry name" value="Winged helix-like DNA-binding domain superfamily/Winged helix DNA-binding domain"/>
    <property type="match status" value="1"/>
</dbReference>
<evidence type="ECO:0000313" key="6">
    <source>
        <dbReference type="Proteomes" id="UP000006242"/>
    </source>
</evidence>
<evidence type="ECO:0000259" key="4">
    <source>
        <dbReference type="PROSITE" id="PS50043"/>
    </source>
</evidence>
<dbReference type="PANTHER" id="PTHR44688:SF16">
    <property type="entry name" value="DNA-BINDING TRANSCRIPTIONAL ACTIVATOR DEVR_DOSR"/>
    <property type="match status" value="1"/>
</dbReference>
<evidence type="ECO:0000313" key="5">
    <source>
        <dbReference type="EMBL" id="ERJ18097.1"/>
    </source>
</evidence>
<accession>U2EIC4</accession>
<proteinExistence type="predicted"/>
<dbReference type="GO" id="GO:0003677">
    <property type="term" value="F:DNA binding"/>
    <property type="evidence" value="ECO:0007669"/>
    <property type="project" value="UniProtKB-KW"/>
</dbReference>
<dbReference type="Pfam" id="PF00196">
    <property type="entry name" value="GerE"/>
    <property type="match status" value="1"/>
</dbReference>
<dbReference type="InterPro" id="IPR016032">
    <property type="entry name" value="Sig_transdc_resp-reg_C-effctor"/>
</dbReference>
<organism evidence="5 6">
    <name type="scientific">Salinisphaera shabanensis E1L3A</name>
    <dbReference type="NCBI Taxonomy" id="1033802"/>
    <lineage>
        <taxon>Bacteria</taxon>
        <taxon>Pseudomonadati</taxon>
        <taxon>Pseudomonadota</taxon>
        <taxon>Gammaproteobacteria</taxon>
        <taxon>Salinisphaerales</taxon>
        <taxon>Salinisphaeraceae</taxon>
        <taxon>Salinisphaera</taxon>
    </lineage>
</organism>
<keyword evidence="1" id="KW-0805">Transcription regulation</keyword>
<keyword evidence="6" id="KW-1185">Reference proteome</keyword>
<sequence length="235" mass="26936">MANVGDAVDMRSIIDDTAFRQSAIYRQCFSRYGVERVISYLAYDGRRHIYTLLSLYRFDAERAFTDYERAMFERVAYHLIAAESHAFFFHVARRDRLAHTSIHAAVCDDHGLLYQAQPSFIDLVEATFENWHQPHLPFALPAPGESVICNGLHIENEPLGDLFCIAIRYAGPLDALQRRDREIVAGICRGMTFKDIGRELHLAPSTVSNRLYRVYRKLGVTSRSSLVRLIHRSSL</sequence>
<dbReference type="SMART" id="SM00421">
    <property type="entry name" value="HTH_LUXR"/>
    <property type="match status" value="1"/>
</dbReference>
<dbReference type="AlphaFoldDB" id="U2EIC4"/>
<dbReference type="EMBL" id="AFNV02000023">
    <property type="protein sequence ID" value="ERJ18097.1"/>
    <property type="molecule type" value="Genomic_DNA"/>
</dbReference>
<evidence type="ECO:0000256" key="1">
    <source>
        <dbReference type="ARBA" id="ARBA00023015"/>
    </source>
</evidence>
<evidence type="ECO:0000256" key="3">
    <source>
        <dbReference type="ARBA" id="ARBA00023163"/>
    </source>
</evidence>
<dbReference type="PROSITE" id="PS50043">
    <property type="entry name" value="HTH_LUXR_2"/>
    <property type="match status" value="1"/>
</dbReference>
<dbReference type="SUPFAM" id="SSF46894">
    <property type="entry name" value="C-terminal effector domain of the bipartite response regulators"/>
    <property type="match status" value="1"/>
</dbReference>
<dbReference type="InterPro" id="IPR000792">
    <property type="entry name" value="Tscrpt_reg_LuxR_C"/>
</dbReference>
<dbReference type="Proteomes" id="UP000006242">
    <property type="component" value="Unassembled WGS sequence"/>
</dbReference>
<gene>
    <name evidence="5" type="ORF">SSPSH_003012</name>
</gene>
<dbReference type="CDD" id="cd06170">
    <property type="entry name" value="LuxR_C_like"/>
    <property type="match status" value="1"/>
</dbReference>
<feature type="domain" description="HTH luxR-type" evidence="4">
    <location>
        <begin position="169"/>
        <end position="234"/>
    </location>
</feature>
<name>U2EIC4_9GAMM</name>
<dbReference type="PRINTS" id="PR00038">
    <property type="entry name" value="HTHLUXR"/>
</dbReference>
<dbReference type="eggNOG" id="COG2197">
    <property type="taxonomic scope" value="Bacteria"/>
</dbReference>